<comment type="similarity">
    <text evidence="6">Belongs to the Smac/DIABLO protein family.</text>
</comment>
<evidence type="ECO:0000313" key="10">
    <source>
        <dbReference type="EMBL" id="PWA22006.1"/>
    </source>
</evidence>
<dbReference type="Proteomes" id="UP000250572">
    <property type="component" value="Unassembled WGS sequence"/>
</dbReference>
<keyword evidence="4" id="KW-0496">Mitochondrion</keyword>
<dbReference type="SUPFAM" id="SSF46984">
    <property type="entry name" value="Smac/diablo"/>
    <property type="match status" value="1"/>
</dbReference>
<keyword evidence="9" id="KW-0812">Transmembrane</keyword>
<keyword evidence="9" id="KW-1133">Transmembrane helix</keyword>
<dbReference type="Pfam" id="PF09057">
    <property type="entry name" value="Smac_DIABLO"/>
    <property type="match status" value="1"/>
</dbReference>
<feature type="transmembrane region" description="Helical" evidence="9">
    <location>
        <begin position="56"/>
        <end position="81"/>
    </location>
</feature>
<evidence type="ECO:0000256" key="3">
    <source>
        <dbReference type="ARBA" id="ARBA00022946"/>
    </source>
</evidence>
<gene>
    <name evidence="10" type="ORF">CCH79_00010268</name>
</gene>
<keyword evidence="9" id="KW-0472">Membrane</keyword>
<dbReference type="PANTHER" id="PTHR32247:SF3">
    <property type="entry name" value="DIABLO IAP-BINDING MITOCHONDRIAL PROTEIN"/>
    <property type="match status" value="1"/>
</dbReference>
<organism evidence="10 11">
    <name type="scientific">Gambusia affinis</name>
    <name type="common">Western mosquitofish</name>
    <name type="synonym">Heterandria affinis</name>
    <dbReference type="NCBI Taxonomy" id="33528"/>
    <lineage>
        <taxon>Eukaryota</taxon>
        <taxon>Metazoa</taxon>
        <taxon>Chordata</taxon>
        <taxon>Craniata</taxon>
        <taxon>Vertebrata</taxon>
        <taxon>Euteleostomi</taxon>
        <taxon>Actinopterygii</taxon>
        <taxon>Neopterygii</taxon>
        <taxon>Teleostei</taxon>
        <taxon>Neoteleostei</taxon>
        <taxon>Acanthomorphata</taxon>
        <taxon>Ovalentaria</taxon>
        <taxon>Atherinomorphae</taxon>
        <taxon>Cyprinodontiformes</taxon>
        <taxon>Poeciliidae</taxon>
        <taxon>Poeciliinae</taxon>
        <taxon>Gambusia</taxon>
    </lineage>
</organism>
<dbReference type="InterPro" id="IPR009062">
    <property type="entry name" value="Smac/DIABLO-like_sf"/>
</dbReference>
<dbReference type="Gene3D" id="1.20.58.70">
    <property type="match status" value="1"/>
</dbReference>
<dbReference type="FunFam" id="1.20.58.70:FF:000012">
    <property type="entry name" value="diablo homolog, mitochondrial isoform X1"/>
    <property type="match status" value="1"/>
</dbReference>
<dbReference type="PANTHER" id="PTHR32247">
    <property type="entry name" value="DIABLO HOMOLOG, MITOCHONDRIAL"/>
    <property type="match status" value="1"/>
</dbReference>
<feature type="compositionally biased region" description="Basic and acidic residues" evidence="8">
    <location>
        <begin position="429"/>
        <end position="439"/>
    </location>
</feature>
<dbReference type="STRING" id="33528.ENSGAFP00000018239"/>
<dbReference type="AlphaFoldDB" id="A0A315VF32"/>
<feature type="region of interest" description="Disordered" evidence="8">
    <location>
        <begin position="429"/>
        <end position="453"/>
    </location>
</feature>
<dbReference type="GO" id="GO:0005739">
    <property type="term" value="C:mitochondrion"/>
    <property type="evidence" value="ECO:0007669"/>
    <property type="project" value="UniProtKB-SubCell"/>
</dbReference>
<protein>
    <recommendedName>
        <fullName evidence="5">Direct IAP-binding protein with low pI</fullName>
    </recommendedName>
</protein>
<keyword evidence="2" id="KW-0053">Apoptosis</keyword>
<evidence type="ECO:0000256" key="2">
    <source>
        <dbReference type="ARBA" id="ARBA00022703"/>
    </source>
</evidence>
<dbReference type="GO" id="GO:0008631">
    <property type="term" value="P:intrinsic apoptotic signaling pathway in response to oxidative stress"/>
    <property type="evidence" value="ECO:0007669"/>
    <property type="project" value="TreeGrafter"/>
</dbReference>
<dbReference type="EMBL" id="NHOQ01001816">
    <property type="protein sequence ID" value="PWA22006.1"/>
    <property type="molecule type" value="Genomic_DNA"/>
</dbReference>
<keyword evidence="7" id="KW-0175">Coiled coil</keyword>
<reference evidence="10 11" key="1">
    <citation type="journal article" date="2018" name="G3 (Bethesda)">
        <title>A High-Quality Reference Genome for the Invasive Mosquitofish Gambusia affinis Using a Chicago Library.</title>
        <authorList>
            <person name="Hoffberg S.L."/>
            <person name="Troendle N.J."/>
            <person name="Glenn T.C."/>
            <person name="Mahmud O."/>
            <person name="Louha S."/>
            <person name="Chalopin D."/>
            <person name="Bennetzen J.L."/>
            <person name="Mauricio R."/>
        </authorList>
    </citation>
    <scope>NUCLEOTIDE SEQUENCE [LARGE SCALE GENOMIC DNA]</scope>
    <source>
        <strain evidence="10">NE01/NJP1002.9</strain>
        <tissue evidence="10">Muscle</tissue>
    </source>
</reference>
<comment type="subcellular location">
    <subcellularLocation>
        <location evidence="1">Mitochondrion</location>
    </subcellularLocation>
</comment>
<evidence type="ECO:0000256" key="9">
    <source>
        <dbReference type="SAM" id="Phobius"/>
    </source>
</evidence>
<evidence type="ECO:0000256" key="7">
    <source>
        <dbReference type="SAM" id="Coils"/>
    </source>
</evidence>
<feature type="coiled-coil region" evidence="7">
    <location>
        <begin position="401"/>
        <end position="428"/>
    </location>
</feature>
<comment type="caution">
    <text evidence="10">The sequence shown here is derived from an EMBL/GenBank/DDBJ whole genome shotgun (WGS) entry which is preliminary data.</text>
</comment>
<evidence type="ECO:0000256" key="6">
    <source>
        <dbReference type="ARBA" id="ARBA00046319"/>
    </source>
</evidence>
<accession>A0A315VF32</accession>
<evidence type="ECO:0000256" key="5">
    <source>
        <dbReference type="ARBA" id="ARBA00033049"/>
    </source>
</evidence>
<evidence type="ECO:0000256" key="8">
    <source>
        <dbReference type="SAM" id="MobiDB-lite"/>
    </source>
</evidence>
<feature type="transmembrane region" description="Helical" evidence="9">
    <location>
        <begin position="20"/>
        <end position="44"/>
    </location>
</feature>
<sequence length="453" mass="50967">MQNLSVLSINASSTKSFSVIIKVCVVIPFFGVFLCFIAVMLQIFASHRQFLDTSRYILFAHMLINDTLQILSSVLLFLCVMGQVKLPLLFCVPLLLVCTCTFQNTTFILAAICGFGHFYYLNIGESDEDTHDQEVQLTDRRPNMILPPVQNESIHSADDVLCEEVKERVLLQLRTTGWRQCTTQRCKNDQDEDGAEPLFCSGAEQFIVADRHGRALEEIPVSQFPQNFLSIPVQDKTCCPEIPQMDECPGFSRRRRKSPKTCIFGVSAAVNSLNPLLQVENLSHDSLVRRAASLVTDSSSTFLSQATLALTDALTEYAKAVHTLIALQRQYLASLEKLSPAEEDTIWQVIISQRAQVAHRQDEQKRFELTWVTAVRLCEAAAEAAYISGAENASITVRTNIQLAQYQVEEAQKVSRDAEKKLAETKVMEVERMTQHEGSNEEEETPEAYLRED</sequence>
<keyword evidence="3" id="KW-0809">Transit peptide</keyword>
<proteinExistence type="inferred from homology"/>
<evidence type="ECO:0000313" key="11">
    <source>
        <dbReference type="Proteomes" id="UP000250572"/>
    </source>
</evidence>
<evidence type="ECO:0000256" key="4">
    <source>
        <dbReference type="ARBA" id="ARBA00023128"/>
    </source>
</evidence>
<keyword evidence="11" id="KW-1185">Reference proteome</keyword>
<dbReference type="InterPro" id="IPR015142">
    <property type="entry name" value="Smac_DIABLO"/>
</dbReference>
<feature type="transmembrane region" description="Helical" evidence="9">
    <location>
        <begin position="88"/>
        <end position="121"/>
    </location>
</feature>
<name>A0A315VF32_GAMAF</name>
<dbReference type="GO" id="GO:0043065">
    <property type="term" value="P:positive regulation of apoptotic process"/>
    <property type="evidence" value="ECO:0007669"/>
    <property type="project" value="UniProtKB-ARBA"/>
</dbReference>
<evidence type="ECO:0000256" key="1">
    <source>
        <dbReference type="ARBA" id="ARBA00004173"/>
    </source>
</evidence>
<dbReference type="GO" id="GO:0051402">
    <property type="term" value="P:neuron apoptotic process"/>
    <property type="evidence" value="ECO:0007669"/>
    <property type="project" value="TreeGrafter"/>
</dbReference>